<feature type="transmembrane region" description="Helical" evidence="7">
    <location>
        <begin position="221"/>
        <end position="240"/>
    </location>
</feature>
<feature type="region of interest" description="Disordered" evidence="8">
    <location>
        <begin position="242"/>
        <end position="262"/>
    </location>
</feature>
<feature type="transmembrane region" description="Helical" evidence="7">
    <location>
        <begin position="188"/>
        <end position="209"/>
    </location>
</feature>
<comment type="similarity">
    <text evidence="1 7">Belongs to the Lgt family.</text>
</comment>
<evidence type="ECO:0000256" key="2">
    <source>
        <dbReference type="ARBA" id="ARBA00022475"/>
    </source>
</evidence>
<keyword evidence="10" id="KW-1185">Reference proteome</keyword>
<feature type="transmembrane region" description="Helical" evidence="7">
    <location>
        <begin position="16"/>
        <end position="35"/>
    </location>
</feature>
<feature type="transmembrane region" description="Helical" evidence="7">
    <location>
        <begin position="78"/>
        <end position="99"/>
    </location>
</feature>
<dbReference type="RefSeq" id="WP_052426156.1">
    <property type="nucleotide sequence ID" value="NZ_AXCY01000035.1"/>
</dbReference>
<dbReference type="EMBL" id="AXCY01000035">
    <property type="protein sequence ID" value="KGM10925.1"/>
    <property type="molecule type" value="Genomic_DNA"/>
</dbReference>
<evidence type="ECO:0000256" key="6">
    <source>
        <dbReference type="ARBA" id="ARBA00023136"/>
    </source>
</evidence>
<evidence type="ECO:0000313" key="10">
    <source>
        <dbReference type="Proteomes" id="UP000029839"/>
    </source>
</evidence>
<name>A0A0A0BSM7_9CELL</name>
<dbReference type="InterPro" id="IPR001640">
    <property type="entry name" value="Lgt"/>
</dbReference>
<comment type="catalytic activity">
    <reaction evidence="7">
        <text>L-cysteinyl-[prolipoprotein] + a 1,2-diacyl-sn-glycero-3-phospho-(1'-sn-glycerol) = an S-1,2-diacyl-sn-glyceryl-L-cysteinyl-[prolipoprotein] + sn-glycerol 1-phosphate + H(+)</text>
        <dbReference type="Rhea" id="RHEA:56712"/>
        <dbReference type="Rhea" id="RHEA-COMP:14679"/>
        <dbReference type="Rhea" id="RHEA-COMP:14680"/>
        <dbReference type="ChEBI" id="CHEBI:15378"/>
        <dbReference type="ChEBI" id="CHEBI:29950"/>
        <dbReference type="ChEBI" id="CHEBI:57685"/>
        <dbReference type="ChEBI" id="CHEBI:64716"/>
        <dbReference type="ChEBI" id="CHEBI:140658"/>
        <dbReference type="EC" id="2.5.1.145"/>
    </reaction>
</comment>
<evidence type="ECO:0000256" key="1">
    <source>
        <dbReference type="ARBA" id="ARBA00007150"/>
    </source>
</evidence>
<feature type="binding site" evidence="7">
    <location>
        <position position="125"/>
    </location>
    <ligand>
        <name>a 1,2-diacyl-sn-glycero-3-phospho-(1'-sn-glycerol)</name>
        <dbReference type="ChEBI" id="CHEBI:64716"/>
    </ligand>
</feature>
<reference evidence="9 10" key="2">
    <citation type="journal article" date="2015" name="Stand. Genomic Sci.">
        <title>Draft genome sequence of Cellulomonas carbonis T26(T) and comparative analysis of six Cellulomonas genomes.</title>
        <authorList>
            <person name="Zhuang W."/>
            <person name="Zhang S."/>
            <person name="Xia X."/>
            <person name="Wang G."/>
        </authorList>
    </citation>
    <scope>NUCLEOTIDE SEQUENCE [LARGE SCALE GENOMIC DNA]</scope>
    <source>
        <strain evidence="9 10">T26</strain>
    </source>
</reference>
<dbReference type="PANTHER" id="PTHR30589">
    <property type="entry name" value="PROLIPOPROTEIN DIACYLGLYCERYL TRANSFERASE"/>
    <property type="match status" value="1"/>
</dbReference>
<keyword evidence="3 7" id="KW-0808">Transferase</keyword>
<sequence length="262" mass="27853">MQPVLFSVLGIDIQTYGLSKALAALVAAWLLGRAFRRHGLASESAHALVFWATVWGFAGAKIYYLLEQFPAVTMHDLGGMGFTWFGGLIGGVVAALVIIRRHALPVGLVAGLASVPLAVAYGIGRLGCLFSGDGTYGRPTSLPWGMAFPNGVVATDVPVHPTPLYEAIAAGMIAVVLWRLARRLGPPALFGTYLVLSGVARFLVELLRINEPVALGLTQPQLWSLISVVIGVFLVTRTAGREGSLPEPRSRTTTERAAEPAR</sequence>
<comment type="pathway">
    <text evidence="7">Protein modification; lipoprotein biosynthesis (diacylglyceryl transfer).</text>
</comment>
<feature type="transmembrane region" description="Helical" evidence="7">
    <location>
        <begin position="106"/>
        <end position="124"/>
    </location>
</feature>
<dbReference type="GO" id="GO:0042158">
    <property type="term" value="P:lipoprotein biosynthetic process"/>
    <property type="evidence" value="ECO:0007669"/>
    <property type="project" value="UniProtKB-UniRule"/>
</dbReference>
<keyword evidence="4 7" id="KW-0812">Transmembrane</keyword>
<dbReference type="EC" id="2.5.1.145" evidence="7"/>
<evidence type="ECO:0000256" key="4">
    <source>
        <dbReference type="ARBA" id="ARBA00022692"/>
    </source>
</evidence>
<reference evidence="9 10" key="1">
    <citation type="submission" date="2013-08" db="EMBL/GenBank/DDBJ databases">
        <title>Genome sequencing of Cellulomonas carbonis T26.</title>
        <authorList>
            <person name="Chen F."/>
            <person name="Li Y."/>
            <person name="Wang G."/>
        </authorList>
    </citation>
    <scope>NUCLEOTIDE SEQUENCE [LARGE SCALE GENOMIC DNA]</scope>
    <source>
        <strain evidence="9 10">T26</strain>
    </source>
</reference>
<feature type="transmembrane region" description="Helical" evidence="7">
    <location>
        <begin position="164"/>
        <end position="181"/>
    </location>
</feature>
<comment type="function">
    <text evidence="7">Catalyzes the transfer of the diacylglyceryl group from phosphatidylglycerol to the sulfhydryl group of the N-terminal cysteine of a prolipoprotein, the first step in the formation of mature lipoproteins.</text>
</comment>
<dbReference type="GO" id="GO:0005886">
    <property type="term" value="C:plasma membrane"/>
    <property type="evidence" value="ECO:0007669"/>
    <property type="project" value="UniProtKB-SubCell"/>
</dbReference>
<feature type="compositionally biased region" description="Basic and acidic residues" evidence="8">
    <location>
        <begin position="248"/>
        <end position="262"/>
    </location>
</feature>
<protein>
    <recommendedName>
        <fullName evidence="7">Phosphatidylglycerol--prolipoprotein diacylglyceryl transferase</fullName>
        <ecNumber evidence="7">2.5.1.145</ecNumber>
    </recommendedName>
</protein>
<proteinExistence type="inferred from homology"/>
<dbReference type="GO" id="GO:0008961">
    <property type="term" value="F:phosphatidylglycerol-prolipoprotein diacylglyceryl transferase activity"/>
    <property type="evidence" value="ECO:0007669"/>
    <property type="project" value="UniProtKB-UniRule"/>
</dbReference>
<dbReference type="AlphaFoldDB" id="A0A0A0BSM7"/>
<keyword evidence="6 7" id="KW-0472">Membrane</keyword>
<evidence type="ECO:0000256" key="3">
    <source>
        <dbReference type="ARBA" id="ARBA00022679"/>
    </source>
</evidence>
<evidence type="ECO:0000313" key="9">
    <source>
        <dbReference type="EMBL" id="KGM10925.1"/>
    </source>
</evidence>
<dbReference type="Proteomes" id="UP000029839">
    <property type="component" value="Unassembled WGS sequence"/>
</dbReference>
<organism evidence="9 10">
    <name type="scientific">Cellulomonas carbonis T26</name>
    <dbReference type="NCBI Taxonomy" id="947969"/>
    <lineage>
        <taxon>Bacteria</taxon>
        <taxon>Bacillati</taxon>
        <taxon>Actinomycetota</taxon>
        <taxon>Actinomycetes</taxon>
        <taxon>Micrococcales</taxon>
        <taxon>Cellulomonadaceae</taxon>
        <taxon>Cellulomonas</taxon>
    </lineage>
</organism>
<evidence type="ECO:0000256" key="7">
    <source>
        <dbReference type="HAMAP-Rule" id="MF_01147"/>
    </source>
</evidence>
<evidence type="ECO:0000256" key="8">
    <source>
        <dbReference type="SAM" id="MobiDB-lite"/>
    </source>
</evidence>
<keyword evidence="5 7" id="KW-1133">Transmembrane helix</keyword>
<comment type="caution">
    <text evidence="9">The sequence shown here is derived from an EMBL/GenBank/DDBJ whole genome shotgun (WGS) entry which is preliminary data.</text>
</comment>
<evidence type="ECO:0000256" key="5">
    <source>
        <dbReference type="ARBA" id="ARBA00022989"/>
    </source>
</evidence>
<dbReference type="OrthoDB" id="871140at2"/>
<accession>A0A0A0BSM7</accession>
<feature type="transmembrane region" description="Helical" evidence="7">
    <location>
        <begin position="47"/>
        <end position="66"/>
    </location>
</feature>
<dbReference type="Pfam" id="PF01790">
    <property type="entry name" value="LGT"/>
    <property type="match status" value="1"/>
</dbReference>
<keyword evidence="2 7" id="KW-1003">Cell membrane</keyword>
<gene>
    <name evidence="7" type="primary">lgt</name>
    <name evidence="9" type="ORF">N868_13140</name>
</gene>
<dbReference type="HAMAP" id="MF_01147">
    <property type="entry name" value="Lgt"/>
    <property type="match status" value="1"/>
</dbReference>
<dbReference type="PANTHER" id="PTHR30589:SF0">
    <property type="entry name" value="PHOSPHATIDYLGLYCEROL--PROLIPOPROTEIN DIACYLGLYCERYL TRANSFERASE"/>
    <property type="match status" value="1"/>
</dbReference>
<comment type="subcellular location">
    <subcellularLocation>
        <location evidence="7">Cell membrane</location>
        <topology evidence="7">Multi-pass membrane protein</topology>
    </subcellularLocation>
</comment>
<dbReference type="UniPathway" id="UPA00664"/>